<feature type="transmembrane region" description="Helical" evidence="7">
    <location>
        <begin position="32"/>
        <end position="56"/>
    </location>
</feature>
<evidence type="ECO:0000256" key="7">
    <source>
        <dbReference type="SAM" id="Phobius"/>
    </source>
</evidence>
<dbReference type="PANTHER" id="PTHR43731:SF14">
    <property type="entry name" value="PRESENILIN-ASSOCIATED RHOMBOID-LIKE PROTEIN, MITOCHONDRIAL"/>
    <property type="match status" value="1"/>
</dbReference>
<comment type="similarity">
    <text evidence="2">Belongs to the peptidase S54 family.</text>
</comment>
<dbReference type="GO" id="GO:0004252">
    <property type="term" value="F:serine-type endopeptidase activity"/>
    <property type="evidence" value="ECO:0007669"/>
    <property type="project" value="InterPro"/>
</dbReference>
<keyword evidence="4" id="KW-0378">Hydrolase</keyword>
<evidence type="ECO:0000256" key="1">
    <source>
        <dbReference type="ARBA" id="ARBA00004141"/>
    </source>
</evidence>
<dbReference type="InterPro" id="IPR035952">
    <property type="entry name" value="Rhomboid-like_sf"/>
</dbReference>
<feature type="transmembrane region" description="Helical" evidence="7">
    <location>
        <begin position="174"/>
        <end position="192"/>
    </location>
</feature>
<proteinExistence type="inferred from homology"/>
<keyword evidence="10" id="KW-1185">Reference proteome</keyword>
<comment type="subcellular location">
    <subcellularLocation>
        <location evidence="1">Membrane</location>
        <topology evidence="1">Multi-pass membrane protein</topology>
    </subcellularLocation>
</comment>
<organism evidence="9 10">
    <name type="scientific">Lentilactobacillus farraginis DSM 18382 = JCM 14108</name>
    <dbReference type="NCBI Taxonomy" id="1423743"/>
    <lineage>
        <taxon>Bacteria</taxon>
        <taxon>Bacillati</taxon>
        <taxon>Bacillota</taxon>
        <taxon>Bacilli</taxon>
        <taxon>Lactobacillales</taxon>
        <taxon>Lactobacillaceae</taxon>
        <taxon>Lentilactobacillus</taxon>
    </lineage>
</organism>
<feature type="transmembrane region" description="Helical" evidence="7">
    <location>
        <begin position="68"/>
        <end position="86"/>
    </location>
</feature>
<feature type="transmembrane region" description="Helical" evidence="7">
    <location>
        <begin position="92"/>
        <end position="109"/>
    </location>
</feature>
<dbReference type="GO" id="GO:0016020">
    <property type="term" value="C:membrane"/>
    <property type="evidence" value="ECO:0007669"/>
    <property type="project" value="UniProtKB-SubCell"/>
</dbReference>
<evidence type="ECO:0000313" key="9">
    <source>
        <dbReference type="EMBL" id="KRM04333.1"/>
    </source>
</evidence>
<feature type="transmembrane region" description="Helical" evidence="7">
    <location>
        <begin position="121"/>
        <end position="138"/>
    </location>
</feature>
<dbReference type="AlphaFoldDB" id="A0A0R1VG48"/>
<feature type="domain" description="Peptidase S54 rhomboid" evidence="8">
    <location>
        <begin position="27"/>
        <end position="160"/>
    </location>
</feature>
<evidence type="ECO:0000256" key="3">
    <source>
        <dbReference type="ARBA" id="ARBA00022692"/>
    </source>
</evidence>
<comment type="caution">
    <text evidence="9">The sequence shown here is derived from an EMBL/GenBank/DDBJ whole genome shotgun (WGS) entry which is preliminary data.</text>
</comment>
<evidence type="ECO:0000256" key="6">
    <source>
        <dbReference type="ARBA" id="ARBA00023136"/>
    </source>
</evidence>
<dbReference type="Pfam" id="PF01694">
    <property type="entry name" value="Rhomboid"/>
    <property type="match status" value="1"/>
</dbReference>
<evidence type="ECO:0000256" key="2">
    <source>
        <dbReference type="ARBA" id="ARBA00009045"/>
    </source>
</evidence>
<dbReference type="InterPro" id="IPR022764">
    <property type="entry name" value="Peptidase_S54_rhomboid_dom"/>
</dbReference>
<dbReference type="InterPro" id="IPR050925">
    <property type="entry name" value="Rhomboid_protease_S54"/>
</dbReference>
<dbReference type="PANTHER" id="PTHR43731">
    <property type="entry name" value="RHOMBOID PROTEASE"/>
    <property type="match status" value="1"/>
</dbReference>
<dbReference type="EMBL" id="AZFY01000121">
    <property type="protein sequence ID" value="KRM04333.1"/>
    <property type="molecule type" value="Genomic_DNA"/>
</dbReference>
<feature type="transmembrane region" description="Helical" evidence="7">
    <location>
        <begin position="144"/>
        <end position="162"/>
    </location>
</feature>
<keyword evidence="3 7" id="KW-0812">Transmembrane</keyword>
<reference evidence="9 10" key="1">
    <citation type="journal article" date="2015" name="Genome Announc.">
        <title>Expanding the biotechnology potential of lactobacilli through comparative genomics of 213 strains and associated genera.</title>
        <authorList>
            <person name="Sun Z."/>
            <person name="Harris H.M."/>
            <person name="McCann A."/>
            <person name="Guo C."/>
            <person name="Argimon S."/>
            <person name="Zhang W."/>
            <person name="Yang X."/>
            <person name="Jeffery I.B."/>
            <person name="Cooney J.C."/>
            <person name="Kagawa T.F."/>
            <person name="Liu W."/>
            <person name="Song Y."/>
            <person name="Salvetti E."/>
            <person name="Wrobel A."/>
            <person name="Rasinkangas P."/>
            <person name="Parkhill J."/>
            <person name="Rea M.C."/>
            <person name="O'Sullivan O."/>
            <person name="Ritari J."/>
            <person name="Douillard F.P."/>
            <person name="Paul Ross R."/>
            <person name="Yang R."/>
            <person name="Briner A.E."/>
            <person name="Felis G.E."/>
            <person name="de Vos W.M."/>
            <person name="Barrangou R."/>
            <person name="Klaenhammer T.R."/>
            <person name="Caufield P.W."/>
            <person name="Cui Y."/>
            <person name="Zhang H."/>
            <person name="O'Toole P.W."/>
        </authorList>
    </citation>
    <scope>NUCLEOTIDE SEQUENCE [LARGE SCALE GENOMIC DNA]</scope>
    <source>
        <strain evidence="9 10">DSM 18382</strain>
    </source>
</reference>
<keyword evidence="5 7" id="KW-1133">Transmembrane helix</keyword>
<evidence type="ECO:0000259" key="8">
    <source>
        <dbReference type="Pfam" id="PF01694"/>
    </source>
</evidence>
<dbReference type="Gene3D" id="1.20.1540.10">
    <property type="entry name" value="Rhomboid-like"/>
    <property type="match status" value="1"/>
</dbReference>
<keyword evidence="6 7" id="KW-0472">Membrane</keyword>
<dbReference type="PATRIC" id="fig|1423743.5.peg.972"/>
<evidence type="ECO:0000256" key="4">
    <source>
        <dbReference type="ARBA" id="ARBA00022801"/>
    </source>
</evidence>
<protein>
    <submittedName>
        <fullName evidence="9">S54 family peptidase</fullName>
    </submittedName>
</protein>
<gene>
    <name evidence="9" type="ORF">FD41_GL000941</name>
</gene>
<name>A0A0R1VG48_9LACO</name>
<accession>A0A0R1VG48</accession>
<evidence type="ECO:0000256" key="5">
    <source>
        <dbReference type="ARBA" id="ARBA00022989"/>
    </source>
</evidence>
<sequence length="196" mass="21067">MTITGGTENPGNLLRFGAKYNPLIRAGEYWRLIAPVFIHIGLTHILMNGITLYFIGQYVETLFGHWRFLIIFLVSGVVGNLASFAFSYNVSAGASTAIFGLFGAFMMLGESFSRNQAIVSMAKTFLLFIVLNIAMDLFTPGIDIAGHLGGLVGGFLIAYVSGVSFSKVNPIKRVIAGITLVLVAGALFVIGMRGSF</sequence>
<evidence type="ECO:0000313" key="10">
    <source>
        <dbReference type="Proteomes" id="UP000051966"/>
    </source>
</evidence>
<dbReference type="Proteomes" id="UP000051966">
    <property type="component" value="Unassembled WGS sequence"/>
</dbReference>
<dbReference type="SUPFAM" id="SSF144091">
    <property type="entry name" value="Rhomboid-like"/>
    <property type="match status" value="1"/>
</dbReference>